<reference evidence="1" key="1">
    <citation type="submission" date="2021-01" db="EMBL/GenBank/DDBJ databases">
        <title>Genome sequence of Phenylobacterium sp. 20VBR1 isolated from a valley glaceir, Ny-Alesund, Svalbard.</title>
        <authorList>
            <person name="Thomas F.A."/>
            <person name="Krishnan K.P."/>
            <person name="Sinha R.K."/>
        </authorList>
    </citation>
    <scope>NUCLEOTIDE SEQUENCE</scope>
    <source>
        <strain evidence="1">20VBR1</strain>
    </source>
</reference>
<evidence type="ECO:0000313" key="1">
    <source>
        <dbReference type="EMBL" id="QQZ49696.1"/>
    </source>
</evidence>
<proteinExistence type="predicted"/>
<name>A0A974S8E7_9CAUL</name>
<sequence length="115" mass="12966">MTDRRVHIVAYETSGQATEMVVGATDYTRDDGQMPVLRPKNHRAGTIFVMEDAHDDGAFYFRHEASGKYLAHWGSMQLALTRRGPDARENIVLQHKMDGLDPSPGWRSTTTTMTE</sequence>
<organism evidence="1">
    <name type="scientific">Phenylobacterium glaciei</name>
    <dbReference type="NCBI Taxonomy" id="2803784"/>
    <lineage>
        <taxon>Bacteria</taxon>
        <taxon>Pseudomonadati</taxon>
        <taxon>Pseudomonadota</taxon>
        <taxon>Alphaproteobacteria</taxon>
        <taxon>Caulobacterales</taxon>
        <taxon>Caulobacteraceae</taxon>
        <taxon>Phenylobacterium</taxon>
    </lineage>
</organism>
<protein>
    <submittedName>
        <fullName evidence="1">Uncharacterized protein</fullName>
    </submittedName>
</protein>
<accession>A0A974S8E7</accession>
<dbReference type="AlphaFoldDB" id="A0A974S8E7"/>
<gene>
    <name evidence="1" type="ORF">JKL49_23005</name>
</gene>
<dbReference type="EMBL" id="CP068570">
    <property type="protein sequence ID" value="QQZ49696.1"/>
    <property type="molecule type" value="Genomic_DNA"/>
</dbReference>